<dbReference type="InterPro" id="IPR003593">
    <property type="entry name" value="AAA+_ATPase"/>
</dbReference>
<gene>
    <name evidence="7" type="ORF">GF068_42265</name>
</gene>
<keyword evidence="4" id="KW-0804">Transcription</keyword>
<dbReference type="InterPro" id="IPR002197">
    <property type="entry name" value="HTH_Fis"/>
</dbReference>
<dbReference type="Pfam" id="PF00498">
    <property type="entry name" value="FHA"/>
    <property type="match status" value="1"/>
</dbReference>
<feature type="domain" description="FHA" evidence="5">
    <location>
        <begin position="38"/>
        <end position="104"/>
    </location>
</feature>
<dbReference type="SUPFAM" id="SSF49879">
    <property type="entry name" value="SMAD/FHA domain"/>
    <property type="match status" value="1"/>
</dbReference>
<dbReference type="AlphaFoldDB" id="A0A6N7Q5E3"/>
<dbReference type="GO" id="GO:0006355">
    <property type="term" value="P:regulation of DNA-templated transcription"/>
    <property type="evidence" value="ECO:0007669"/>
    <property type="project" value="InterPro"/>
</dbReference>
<evidence type="ECO:0000256" key="3">
    <source>
        <dbReference type="ARBA" id="ARBA00023015"/>
    </source>
</evidence>
<comment type="caution">
    <text evidence="7">The sequence shown here is derived from an EMBL/GenBank/DDBJ whole genome shotgun (WGS) entry which is preliminary data.</text>
</comment>
<dbReference type="InterPro" id="IPR027417">
    <property type="entry name" value="P-loop_NTPase"/>
</dbReference>
<evidence type="ECO:0000259" key="5">
    <source>
        <dbReference type="PROSITE" id="PS50006"/>
    </source>
</evidence>
<dbReference type="Gene3D" id="3.40.50.300">
    <property type="entry name" value="P-loop containing nucleotide triphosphate hydrolases"/>
    <property type="match status" value="1"/>
</dbReference>
<dbReference type="FunFam" id="3.40.50.300:FF:000006">
    <property type="entry name" value="DNA-binding transcriptional regulator NtrC"/>
    <property type="match status" value="1"/>
</dbReference>
<protein>
    <submittedName>
        <fullName evidence="7">FHA domain-containing protein</fullName>
    </submittedName>
</protein>
<reference evidence="7 8" key="1">
    <citation type="submission" date="2019-10" db="EMBL/GenBank/DDBJ databases">
        <title>A soil myxobacterium in the family Polyangiaceae.</title>
        <authorList>
            <person name="Li Y."/>
            <person name="Wang J."/>
        </authorList>
    </citation>
    <scope>NUCLEOTIDE SEQUENCE [LARGE SCALE GENOMIC DNA]</scope>
    <source>
        <strain evidence="7 8">DSM 14734</strain>
    </source>
</reference>
<dbReference type="SMART" id="SM00382">
    <property type="entry name" value="AAA"/>
    <property type="match status" value="1"/>
</dbReference>
<dbReference type="PROSITE" id="PS50006">
    <property type="entry name" value="FHA_DOMAIN"/>
    <property type="match status" value="1"/>
</dbReference>
<proteinExistence type="predicted"/>
<dbReference type="CDD" id="cd00009">
    <property type="entry name" value="AAA"/>
    <property type="match status" value="1"/>
</dbReference>
<accession>A0A6N7Q5E3</accession>
<dbReference type="InterPro" id="IPR025943">
    <property type="entry name" value="Sigma_54_int_dom_ATP-bd_2"/>
</dbReference>
<dbReference type="GO" id="GO:0005524">
    <property type="term" value="F:ATP binding"/>
    <property type="evidence" value="ECO:0007669"/>
    <property type="project" value="UniProtKB-KW"/>
</dbReference>
<keyword evidence="3" id="KW-0805">Transcription regulation</keyword>
<dbReference type="InterPro" id="IPR000253">
    <property type="entry name" value="FHA_dom"/>
</dbReference>
<dbReference type="Pfam" id="PF00158">
    <property type="entry name" value="Sigma54_activat"/>
    <property type="match status" value="1"/>
</dbReference>
<dbReference type="Proteomes" id="UP000440224">
    <property type="component" value="Unassembled WGS sequence"/>
</dbReference>
<evidence type="ECO:0000256" key="2">
    <source>
        <dbReference type="ARBA" id="ARBA00022840"/>
    </source>
</evidence>
<feature type="domain" description="Sigma-54 factor interaction" evidence="6">
    <location>
        <begin position="145"/>
        <end position="367"/>
    </location>
</feature>
<dbReference type="PROSITE" id="PS50045">
    <property type="entry name" value="SIGMA54_INTERACT_4"/>
    <property type="match status" value="1"/>
</dbReference>
<evidence type="ECO:0000256" key="4">
    <source>
        <dbReference type="ARBA" id="ARBA00023163"/>
    </source>
</evidence>
<keyword evidence="8" id="KW-1185">Reference proteome</keyword>
<evidence type="ECO:0000313" key="8">
    <source>
        <dbReference type="Proteomes" id="UP000440224"/>
    </source>
</evidence>
<dbReference type="PANTHER" id="PTHR32071">
    <property type="entry name" value="TRANSCRIPTIONAL REGULATORY PROTEIN"/>
    <property type="match status" value="1"/>
</dbReference>
<dbReference type="PROSITE" id="PS00676">
    <property type="entry name" value="SIGMA54_INTERACT_2"/>
    <property type="match status" value="1"/>
</dbReference>
<dbReference type="GO" id="GO:0043565">
    <property type="term" value="F:sequence-specific DNA binding"/>
    <property type="evidence" value="ECO:0007669"/>
    <property type="project" value="InterPro"/>
</dbReference>
<name>A0A6N7Q5E3_9BACT</name>
<dbReference type="Pfam" id="PF25601">
    <property type="entry name" value="AAA_lid_14"/>
    <property type="match status" value="1"/>
</dbReference>
<keyword evidence="1" id="KW-0547">Nucleotide-binding</keyword>
<organism evidence="7 8">
    <name type="scientific">Polyangium spumosum</name>
    <dbReference type="NCBI Taxonomy" id="889282"/>
    <lineage>
        <taxon>Bacteria</taxon>
        <taxon>Pseudomonadati</taxon>
        <taxon>Myxococcota</taxon>
        <taxon>Polyangia</taxon>
        <taxon>Polyangiales</taxon>
        <taxon>Polyangiaceae</taxon>
        <taxon>Polyangium</taxon>
    </lineage>
</organism>
<dbReference type="InterPro" id="IPR058031">
    <property type="entry name" value="AAA_lid_NorR"/>
</dbReference>
<dbReference type="CDD" id="cd00060">
    <property type="entry name" value="FHA"/>
    <property type="match status" value="1"/>
</dbReference>
<sequence length="457" mass="49685">MEDTLSEDAELADLKPAGVLTYVLGYDDLLACASSAMPALGPNVQSLEIRRTSGETPPRFAEGAVLIPDRYVSGRHALIERRGVVDIVRDLGSKHGTLVSGERLAPGEERVLHDGDWLEVGHSFLCYRRIDARLALQQAACLGPTRTLSPEFARIAMELEQVAGTRQPILLLGETGTGKEVAARYVHDKSGRSGPFVAVDCGAIPEHLVESELFGHRRGAFTGATEERQGRLRSAEGGTLFLDEIGNMSESAQARLLRVVQDREVIPVGADKGVRVDVRWIAATNTDLFAKEARFRADLRERLAGYTAILPPLRRRREDLGILTSHILEKAAVSKASITRAAARILFGGPLEGNVRELERVLVRIAVLADGHPMDTPHLPVTMTGDLQDPLAGPVPATRPPPTSSGKHRCPSREQLVAVLERAGGIQRDAARLLGVHERQLARWMDVLGLPRARSGH</sequence>
<evidence type="ECO:0000313" key="7">
    <source>
        <dbReference type="EMBL" id="MRG98496.1"/>
    </source>
</evidence>
<evidence type="ECO:0000256" key="1">
    <source>
        <dbReference type="ARBA" id="ARBA00022741"/>
    </source>
</evidence>
<dbReference type="EMBL" id="WJIE01000034">
    <property type="protein sequence ID" value="MRG98496.1"/>
    <property type="molecule type" value="Genomic_DNA"/>
</dbReference>
<dbReference type="PANTHER" id="PTHR32071:SF57">
    <property type="entry name" value="C4-DICARBOXYLATE TRANSPORT TRANSCRIPTIONAL REGULATORY PROTEIN DCTD"/>
    <property type="match status" value="1"/>
</dbReference>
<dbReference type="SUPFAM" id="SSF52540">
    <property type="entry name" value="P-loop containing nucleoside triphosphate hydrolases"/>
    <property type="match status" value="1"/>
</dbReference>
<dbReference type="InterPro" id="IPR002078">
    <property type="entry name" value="Sigma_54_int"/>
</dbReference>
<evidence type="ECO:0000259" key="6">
    <source>
        <dbReference type="PROSITE" id="PS50045"/>
    </source>
</evidence>
<dbReference type="Pfam" id="PF02954">
    <property type="entry name" value="HTH_8"/>
    <property type="match status" value="1"/>
</dbReference>
<dbReference type="RefSeq" id="WP_153825265.1">
    <property type="nucleotide sequence ID" value="NZ_WJIE01000034.1"/>
</dbReference>
<dbReference type="Gene3D" id="1.10.8.60">
    <property type="match status" value="1"/>
</dbReference>
<dbReference type="InterPro" id="IPR008984">
    <property type="entry name" value="SMAD_FHA_dom_sf"/>
</dbReference>
<dbReference type="OrthoDB" id="9814761at2"/>
<dbReference type="Gene3D" id="2.60.200.20">
    <property type="match status" value="1"/>
</dbReference>
<keyword evidence="2" id="KW-0067">ATP-binding</keyword>